<proteinExistence type="predicted"/>
<keyword evidence="1" id="KW-0812">Transmembrane</keyword>
<reference evidence="2 3" key="1">
    <citation type="journal article" date="2016" name="Nat. Commun.">
        <title>Thousands of microbial genomes shed light on interconnected biogeochemical processes in an aquifer system.</title>
        <authorList>
            <person name="Anantharaman K."/>
            <person name="Brown C.T."/>
            <person name="Hug L.A."/>
            <person name="Sharon I."/>
            <person name="Castelle C.J."/>
            <person name="Probst A.J."/>
            <person name="Thomas B.C."/>
            <person name="Singh A."/>
            <person name="Wilkins M.J."/>
            <person name="Karaoz U."/>
            <person name="Brodie E.L."/>
            <person name="Williams K.H."/>
            <person name="Hubbard S.S."/>
            <person name="Banfield J.F."/>
        </authorList>
    </citation>
    <scope>NUCLEOTIDE SEQUENCE [LARGE SCALE GENOMIC DNA]</scope>
</reference>
<feature type="transmembrane region" description="Helical" evidence="1">
    <location>
        <begin position="21"/>
        <end position="46"/>
    </location>
</feature>
<accession>A0A1F5WRI1</accession>
<keyword evidence="1" id="KW-1133">Transmembrane helix</keyword>
<feature type="transmembrane region" description="Helical" evidence="1">
    <location>
        <begin position="66"/>
        <end position="92"/>
    </location>
</feature>
<comment type="caution">
    <text evidence="2">The sequence shown here is derived from an EMBL/GenBank/DDBJ whole genome shotgun (WGS) entry which is preliminary data.</text>
</comment>
<dbReference type="AlphaFoldDB" id="A0A1F5WRI1"/>
<keyword evidence="1" id="KW-0472">Membrane</keyword>
<name>A0A1F5WRI1_9BACT</name>
<evidence type="ECO:0000313" key="3">
    <source>
        <dbReference type="Proteomes" id="UP000177723"/>
    </source>
</evidence>
<gene>
    <name evidence="2" type="ORF">A3F23_02255</name>
</gene>
<dbReference type="EMBL" id="MFHT01000003">
    <property type="protein sequence ID" value="OGF78230.1"/>
    <property type="molecule type" value="Genomic_DNA"/>
</dbReference>
<feature type="transmembrane region" description="Helical" evidence="1">
    <location>
        <begin position="113"/>
        <end position="133"/>
    </location>
</feature>
<evidence type="ECO:0000313" key="2">
    <source>
        <dbReference type="EMBL" id="OGF78230.1"/>
    </source>
</evidence>
<organism evidence="2 3">
    <name type="scientific">Candidatus Giovannonibacteria bacterium RIFCSPHIGHO2_12_FULL_43_15</name>
    <dbReference type="NCBI Taxonomy" id="1798341"/>
    <lineage>
        <taxon>Bacteria</taxon>
        <taxon>Candidatus Giovannoniibacteriota</taxon>
    </lineage>
</organism>
<evidence type="ECO:0000256" key="1">
    <source>
        <dbReference type="SAM" id="Phobius"/>
    </source>
</evidence>
<sequence>MRKTKMRKSKKGGGYADTQTVVAFSFVTFIIALVIPAKMVVAQAAISMGNISSLAFDSMANTIAAAPAFSLFALGFVSAMLFLGVIWDKFSFPELATIGRRDRRKKSASRKGGFISLELASMSIFSILLVGIISSPVFV</sequence>
<protein>
    <submittedName>
        <fullName evidence="2">Uncharacterized protein</fullName>
    </submittedName>
</protein>
<dbReference type="Proteomes" id="UP000177723">
    <property type="component" value="Unassembled WGS sequence"/>
</dbReference>